<dbReference type="EMBL" id="JAQQAL010000021">
    <property type="protein sequence ID" value="MDC7226965.1"/>
    <property type="molecule type" value="Genomic_DNA"/>
</dbReference>
<evidence type="ECO:0000313" key="1">
    <source>
        <dbReference type="EMBL" id="MDC7226965.1"/>
    </source>
</evidence>
<reference evidence="1 2" key="1">
    <citation type="submission" date="2022-12" db="EMBL/GenBank/DDBJ databases">
        <title>Metagenome assembled genome from gulf of manar.</title>
        <authorList>
            <person name="Kohli P."/>
            <person name="Pk S."/>
            <person name="Venkata Ramana C."/>
            <person name="Sasikala C."/>
        </authorList>
    </citation>
    <scope>NUCLEOTIDE SEQUENCE [LARGE SCALE GENOMIC DNA]</scope>
    <source>
        <strain evidence="1">JB008</strain>
    </source>
</reference>
<comment type="caution">
    <text evidence="1">The sequence shown here is derived from an EMBL/GenBank/DDBJ whole genome shotgun (WGS) entry which is preliminary data.</text>
</comment>
<accession>A0AAJ1IGR6</accession>
<evidence type="ECO:0000313" key="2">
    <source>
        <dbReference type="Proteomes" id="UP001221217"/>
    </source>
</evidence>
<name>A0AAJ1IGR6_9SPIO</name>
<dbReference type="Proteomes" id="UP001221217">
    <property type="component" value="Unassembled WGS sequence"/>
</dbReference>
<proteinExistence type="predicted"/>
<dbReference type="AlphaFoldDB" id="A0AAJ1IGR6"/>
<sequence>MKMLFTATGNSLYIPPSCMESVSYLVDHYVPAFDMKKEVKKIWPE</sequence>
<protein>
    <submittedName>
        <fullName evidence="1">Uncharacterized protein</fullName>
    </submittedName>
</protein>
<gene>
    <name evidence="1" type="ORF">PQJ61_09400</name>
</gene>
<organism evidence="1 2">
    <name type="scientific">Candidatus Thalassospirochaeta sargassi</name>
    <dbReference type="NCBI Taxonomy" id="3119039"/>
    <lineage>
        <taxon>Bacteria</taxon>
        <taxon>Pseudomonadati</taxon>
        <taxon>Spirochaetota</taxon>
        <taxon>Spirochaetia</taxon>
        <taxon>Spirochaetales</taxon>
        <taxon>Spirochaetaceae</taxon>
        <taxon>Candidatus Thalassospirochaeta</taxon>
    </lineage>
</organism>